<sequence>MVCDSLCCVRPVVLRYPDGTDTLARRCDCVRWNTDHGARKYPNIGKLGVDKWYA</sequence>
<dbReference type="EMBL" id="UINC01006931">
    <property type="protein sequence ID" value="SVA30474.1"/>
    <property type="molecule type" value="Genomic_DNA"/>
</dbReference>
<protein>
    <submittedName>
        <fullName evidence="1">Uncharacterized protein</fullName>
    </submittedName>
</protein>
<accession>A0A381URA8</accession>
<dbReference type="AlphaFoldDB" id="A0A381URA8"/>
<reference evidence="1" key="1">
    <citation type="submission" date="2018-05" db="EMBL/GenBank/DDBJ databases">
        <authorList>
            <person name="Lanie J.A."/>
            <person name="Ng W.-L."/>
            <person name="Kazmierczak K.M."/>
            <person name="Andrzejewski T.M."/>
            <person name="Davidsen T.M."/>
            <person name="Wayne K.J."/>
            <person name="Tettelin H."/>
            <person name="Glass J.I."/>
            <person name="Rusch D."/>
            <person name="Podicherti R."/>
            <person name="Tsui H.-C.T."/>
            <person name="Winkler M.E."/>
        </authorList>
    </citation>
    <scope>NUCLEOTIDE SEQUENCE</scope>
</reference>
<organism evidence="1">
    <name type="scientific">marine metagenome</name>
    <dbReference type="NCBI Taxonomy" id="408172"/>
    <lineage>
        <taxon>unclassified sequences</taxon>
        <taxon>metagenomes</taxon>
        <taxon>ecological metagenomes</taxon>
    </lineage>
</organism>
<name>A0A381URA8_9ZZZZ</name>
<gene>
    <name evidence="1" type="ORF">METZ01_LOCUS83328</name>
</gene>
<proteinExistence type="predicted"/>
<evidence type="ECO:0000313" key="1">
    <source>
        <dbReference type="EMBL" id="SVA30474.1"/>
    </source>
</evidence>